<dbReference type="EMBL" id="CCSE01000001">
    <property type="protein sequence ID" value="CEA00439.1"/>
    <property type="molecule type" value="Genomic_DNA"/>
</dbReference>
<gene>
    <name evidence="1" type="ORF">BN1048_00960</name>
</gene>
<protein>
    <recommendedName>
        <fullName evidence="3">Uracil DNA glycosylase superfamily protein</fullName>
    </recommendedName>
</protein>
<keyword evidence="2" id="KW-1185">Reference proteome</keyword>
<proteinExistence type="predicted"/>
<evidence type="ECO:0000313" key="2">
    <source>
        <dbReference type="Proteomes" id="UP000044136"/>
    </source>
</evidence>
<dbReference type="RefSeq" id="WP_035809017.1">
    <property type="nucleotide sequence ID" value="NZ_CCSE01000001.1"/>
</dbReference>
<dbReference type="Proteomes" id="UP000044136">
    <property type="component" value="Unassembled WGS sequence"/>
</dbReference>
<dbReference type="HOGENOM" id="CLU_1388604_0_0_9"/>
<organism evidence="1 2">
    <name type="scientific">Jeotgalicoccus saudimassiliensis</name>
    <dbReference type="NCBI Taxonomy" id="1461582"/>
    <lineage>
        <taxon>Bacteria</taxon>
        <taxon>Bacillati</taxon>
        <taxon>Bacillota</taxon>
        <taxon>Bacilli</taxon>
        <taxon>Bacillales</taxon>
        <taxon>Staphylococcaceae</taxon>
        <taxon>Jeotgalicoccus</taxon>
    </lineage>
</organism>
<evidence type="ECO:0008006" key="3">
    <source>
        <dbReference type="Google" id="ProtNLM"/>
    </source>
</evidence>
<name>A0A078M2H1_9STAP</name>
<dbReference type="eggNOG" id="ENOG503426M">
    <property type="taxonomic scope" value="Bacteria"/>
</dbReference>
<reference evidence="1 2" key="1">
    <citation type="submission" date="2014-07" db="EMBL/GenBank/DDBJ databases">
        <authorList>
            <person name="Urmite Genomes Urmite Genomes"/>
        </authorList>
    </citation>
    <scope>NUCLEOTIDE SEQUENCE [LARGE SCALE GENOMIC DNA]</scope>
    <source>
        <strain evidence="1 2">13MG44_air</strain>
    </source>
</reference>
<dbReference type="AlphaFoldDB" id="A0A078M2H1"/>
<accession>A0A078M2H1</accession>
<sequence>MHNENIRVLVVGLDKYPRNKRYGPLSLKGYDFCTVAFIPKLNNEKKHKDSDCERLYKITSYRRVMSFLAGKPLKMTEFSKYTNVEKVVHEFKEKGIYFVNIKELEINEIKHRFDENTLIILFGVATERAWKAQTKNLEDELNVKELFFHHPSPQVHHDDWKYYDHEMKNRESLKVNTEYINKTMPKVYDLVNNMDI</sequence>
<evidence type="ECO:0000313" key="1">
    <source>
        <dbReference type="EMBL" id="CEA00439.1"/>
    </source>
</evidence>